<evidence type="ECO:0008006" key="4">
    <source>
        <dbReference type="Google" id="ProtNLM"/>
    </source>
</evidence>
<organism evidence="2 3">
    <name type="scientific">Heracleum sosnowskyi</name>
    <dbReference type="NCBI Taxonomy" id="360622"/>
    <lineage>
        <taxon>Eukaryota</taxon>
        <taxon>Viridiplantae</taxon>
        <taxon>Streptophyta</taxon>
        <taxon>Embryophyta</taxon>
        <taxon>Tracheophyta</taxon>
        <taxon>Spermatophyta</taxon>
        <taxon>Magnoliopsida</taxon>
        <taxon>eudicotyledons</taxon>
        <taxon>Gunneridae</taxon>
        <taxon>Pentapetalae</taxon>
        <taxon>asterids</taxon>
        <taxon>campanulids</taxon>
        <taxon>Apiales</taxon>
        <taxon>Apiaceae</taxon>
        <taxon>Apioideae</taxon>
        <taxon>apioid superclade</taxon>
        <taxon>Tordylieae</taxon>
        <taxon>Tordyliinae</taxon>
        <taxon>Heracleum</taxon>
    </lineage>
</organism>
<reference evidence="2" key="1">
    <citation type="submission" date="2023-02" db="EMBL/GenBank/DDBJ databases">
        <title>Genome of toxic invasive species Heracleum sosnowskyi carries increased number of genes despite the absence of recent whole-genome duplications.</title>
        <authorList>
            <person name="Schelkunov M."/>
            <person name="Shtratnikova V."/>
            <person name="Makarenko M."/>
            <person name="Klepikova A."/>
            <person name="Omelchenko D."/>
            <person name="Novikova G."/>
            <person name="Obukhova E."/>
            <person name="Bogdanov V."/>
            <person name="Penin A."/>
            <person name="Logacheva M."/>
        </authorList>
    </citation>
    <scope>NUCLEOTIDE SEQUENCE</scope>
    <source>
        <strain evidence="2">Hsosn_3</strain>
        <tissue evidence="2">Leaf</tissue>
    </source>
</reference>
<protein>
    <recommendedName>
        <fullName evidence="4">Pentatricopeptide repeat-containing protein</fullName>
    </recommendedName>
</protein>
<name>A0AAD8J7P6_9APIA</name>
<keyword evidence="1" id="KW-0677">Repeat</keyword>
<evidence type="ECO:0000313" key="3">
    <source>
        <dbReference type="Proteomes" id="UP001237642"/>
    </source>
</evidence>
<keyword evidence="3" id="KW-1185">Reference proteome</keyword>
<dbReference type="InterPro" id="IPR011990">
    <property type="entry name" value="TPR-like_helical_dom_sf"/>
</dbReference>
<evidence type="ECO:0000256" key="1">
    <source>
        <dbReference type="ARBA" id="ARBA00022737"/>
    </source>
</evidence>
<evidence type="ECO:0000313" key="2">
    <source>
        <dbReference type="EMBL" id="KAK1399380.1"/>
    </source>
</evidence>
<dbReference type="InterPro" id="IPR002885">
    <property type="entry name" value="PPR_rpt"/>
</dbReference>
<proteinExistence type="predicted"/>
<sequence>MGLRCGKEIHGRIVVLEGMCWWICYMKYPKPDECIGLFGEMKVSGLKPDQATDSNILGAFLRIGNIDAEKLFVEIKEKHKVSWIQMIVDYVQNNLEEDALILFG</sequence>
<reference evidence="2" key="2">
    <citation type="submission" date="2023-05" db="EMBL/GenBank/DDBJ databases">
        <authorList>
            <person name="Schelkunov M.I."/>
        </authorList>
    </citation>
    <scope>NUCLEOTIDE SEQUENCE</scope>
    <source>
        <strain evidence="2">Hsosn_3</strain>
        <tissue evidence="2">Leaf</tissue>
    </source>
</reference>
<comment type="caution">
    <text evidence="2">The sequence shown here is derived from an EMBL/GenBank/DDBJ whole genome shotgun (WGS) entry which is preliminary data.</text>
</comment>
<dbReference type="Gene3D" id="1.25.40.10">
    <property type="entry name" value="Tetratricopeptide repeat domain"/>
    <property type="match status" value="1"/>
</dbReference>
<gene>
    <name evidence="2" type="ORF">POM88_009243</name>
</gene>
<dbReference type="AlphaFoldDB" id="A0AAD8J7P6"/>
<accession>A0AAD8J7P6</accession>
<dbReference type="EMBL" id="JAUIZM010000002">
    <property type="protein sequence ID" value="KAK1399380.1"/>
    <property type="molecule type" value="Genomic_DNA"/>
</dbReference>
<dbReference type="Proteomes" id="UP001237642">
    <property type="component" value="Unassembled WGS sequence"/>
</dbReference>
<dbReference type="Pfam" id="PF01535">
    <property type="entry name" value="PPR"/>
    <property type="match status" value="1"/>
</dbReference>